<reference evidence="2" key="1">
    <citation type="submission" date="2020-11" db="EMBL/GenBank/DDBJ databases">
        <title>Isolation and identification of active actinomycetes.</title>
        <authorList>
            <person name="Yu B."/>
        </authorList>
    </citation>
    <scope>NUCLEOTIDE SEQUENCE</scope>
    <source>
        <strain evidence="2">NEAU-YB345</strain>
    </source>
</reference>
<dbReference type="AlphaFoldDB" id="A0A931B817"/>
<comment type="caution">
    <text evidence="2">The sequence shown here is derived from an EMBL/GenBank/DDBJ whole genome shotgun (WGS) entry which is preliminary data.</text>
</comment>
<organism evidence="2 3">
    <name type="scientific">Streptacidiphilus fuscans</name>
    <dbReference type="NCBI Taxonomy" id="2789292"/>
    <lineage>
        <taxon>Bacteria</taxon>
        <taxon>Bacillati</taxon>
        <taxon>Actinomycetota</taxon>
        <taxon>Actinomycetes</taxon>
        <taxon>Kitasatosporales</taxon>
        <taxon>Streptomycetaceae</taxon>
        <taxon>Streptacidiphilus</taxon>
    </lineage>
</organism>
<dbReference type="EMBL" id="JADPRT010000018">
    <property type="protein sequence ID" value="MBF9072824.1"/>
    <property type="molecule type" value="Genomic_DNA"/>
</dbReference>
<feature type="compositionally biased region" description="Basic and acidic residues" evidence="1">
    <location>
        <begin position="148"/>
        <end position="160"/>
    </location>
</feature>
<protein>
    <submittedName>
        <fullName evidence="2">Uncharacterized protein</fullName>
    </submittedName>
</protein>
<dbReference type="Proteomes" id="UP000657385">
    <property type="component" value="Unassembled WGS sequence"/>
</dbReference>
<evidence type="ECO:0000256" key="1">
    <source>
        <dbReference type="SAM" id="MobiDB-lite"/>
    </source>
</evidence>
<proteinExistence type="predicted"/>
<evidence type="ECO:0000313" key="2">
    <source>
        <dbReference type="EMBL" id="MBF9072824.1"/>
    </source>
</evidence>
<evidence type="ECO:0000313" key="3">
    <source>
        <dbReference type="Proteomes" id="UP000657385"/>
    </source>
</evidence>
<feature type="compositionally biased region" description="Basic residues" evidence="1">
    <location>
        <begin position="192"/>
        <end position="201"/>
    </location>
</feature>
<feature type="region of interest" description="Disordered" evidence="1">
    <location>
        <begin position="95"/>
        <end position="201"/>
    </location>
</feature>
<feature type="compositionally biased region" description="Basic residues" evidence="1">
    <location>
        <begin position="111"/>
        <end position="121"/>
    </location>
</feature>
<sequence>MSDRDFVYVWADGVHHKFRGGQAHSCVLDLLGVRLDGTEELIALGERLRASTVSWGALLRDCPDAAYTAPSWWSAPAMGLWRAQAEVLPAARHQHCWPTRPGTSRTACRSPHNRARSRPCKRSATGRTEPTPGGPSRRSPAPTQQVAEGRREDPGDRESRALCGRGPVPPFRRKAHTSLPVAGWALSESARRLRRGRSRLR</sequence>
<name>A0A931B817_9ACTN</name>
<accession>A0A931B817</accession>
<keyword evidence="3" id="KW-1185">Reference proteome</keyword>
<gene>
    <name evidence="2" type="ORF">I2501_32890</name>
</gene>